<gene>
    <name evidence="1" type="ORF">BcabD6B2_08190</name>
    <name evidence="2" type="ORF">BcabD6B2_08220</name>
</gene>
<dbReference type="GeneID" id="94192867"/>
<name>A0AAV4LNJ7_BABCB</name>
<reference evidence="1 3" key="1">
    <citation type="submission" date="2021-06" db="EMBL/GenBank/DDBJ databases">
        <title>Genome sequence of Babesia caballi.</title>
        <authorList>
            <person name="Yamagishi J."/>
            <person name="Kidaka T."/>
            <person name="Ochi A."/>
        </authorList>
    </citation>
    <scope>NUCLEOTIDE SEQUENCE [LARGE SCALE GENOMIC DNA]</scope>
    <source>
        <strain evidence="1">USDA-D6B2</strain>
    </source>
</reference>
<dbReference type="RefSeq" id="XP_067713455.1">
    <property type="nucleotide sequence ID" value="XM_067857354.1"/>
</dbReference>
<organism evidence="1 3">
    <name type="scientific">Babesia caballi</name>
    <dbReference type="NCBI Taxonomy" id="5871"/>
    <lineage>
        <taxon>Eukaryota</taxon>
        <taxon>Sar</taxon>
        <taxon>Alveolata</taxon>
        <taxon>Apicomplexa</taxon>
        <taxon>Aconoidasida</taxon>
        <taxon>Piroplasmida</taxon>
        <taxon>Babesiidae</taxon>
        <taxon>Babesia</taxon>
    </lineage>
</organism>
<evidence type="ECO:0000313" key="3">
    <source>
        <dbReference type="Proteomes" id="UP001497744"/>
    </source>
</evidence>
<proteinExistence type="predicted"/>
<dbReference type="Proteomes" id="UP001497744">
    <property type="component" value="Unassembled WGS sequence"/>
</dbReference>
<evidence type="ECO:0000313" key="2">
    <source>
        <dbReference type="EMBL" id="GIX61387.1"/>
    </source>
</evidence>
<dbReference type="EMBL" id="BPLF01000001">
    <property type="protein sequence ID" value="GIX61387.1"/>
    <property type="molecule type" value="Genomic_DNA"/>
</dbReference>
<keyword evidence="3" id="KW-1185">Reference proteome</keyword>
<sequence>MWRELQTSKPIKHFSNGCRRPGFEIRNFGLHNLLSRKIAATELEEGGEGVAIEVGGGRTSSIDDSLKAVVKLSEHICVGRVRGGTDIGELIKASDQVDYVGTFKSSSCCKITTIIPLAH</sequence>
<protein>
    <submittedName>
        <fullName evidence="1">Urea carboxylase</fullName>
    </submittedName>
</protein>
<comment type="caution">
    <text evidence="1">The sequence shown here is derived from an EMBL/GenBank/DDBJ whole genome shotgun (WGS) entry which is preliminary data.</text>
</comment>
<dbReference type="EMBL" id="BPLF01000001">
    <property type="protein sequence ID" value="GIX61384.1"/>
    <property type="molecule type" value="Genomic_DNA"/>
</dbReference>
<evidence type="ECO:0000313" key="1">
    <source>
        <dbReference type="EMBL" id="GIX61384.1"/>
    </source>
</evidence>
<dbReference type="AlphaFoldDB" id="A0AAV4LNJ7"/>
<accession>A0AAV4LNJ7</accession>